<dbReference type="Pfam" id="PF14552">
    <property type="entry name" value="Tautomerase_2"/>
    <property type="match status" value="1"/>
</dbReference>
<dbReference type="PANTHER" id="PTHR38460:SF1">
    <property type="entry name" value="TAUTOMERASE YOLI-RELATED"/>
    <property type="match status" value="1"/>
</dbReference>
<dbReference type="InterPro" id="IPR037479">
    <property type="entry name" value="Tauto_MSAD"/>
</dbReference>
<protein>
    <submittedName>
        <fullName evidence="2">4-oxalocrotonate tautomerase</fullName>
    </submittedName>
</protein>
<evidence type="ECO:0000259" key="1">
    <source>
        <dbReference type="Pfam" id="PF02627"/>
    </source>
</evidence>
<dbReference type="Gene3D" id="1.20.1290.10">
    <property type="entry name" value="AhpD-like"/>
    <property type="match status" value="1"/>
</dbReference>
<dbReference type="PANTHER" id="PTHR38460">
    <property type="entry name" value="TAUTOMERASE YOLI-RELATED"/>
    <property type="match status" value="1"/>
</dbReference>
<dbReference type="InterPro" id="IPR029032">
    <property type="entry name" value="AhpD-like"/>
</dbReference>
<dbReference type="SUPFAM" id="SSF55331">
    <property type="entry name" value="Tautomerase/MIF"/>
    <property type="match status" value="1"/>
</dbReference>
<proteinExistence type="predicted"/>
<reference evidence="2 3" key="1">
    <citation type="submission" date="2018-12" db="EMBL/GenBank/DDBJ databases">
        <authorList>
            <person name="Wang H."/>
            <person name="Peng S."/>
            <person name="Yu X."/>
            <person name="Li X."/>
        </authorList>
    </citation>
    <scope>NUCLEOTIDE SEQUENCE [LARGE SCALE GENOMIC DNA]</scope>
    <source>
        <strain evidence="2 3">PFYN01</strain>
    </source>
</reference>
<dbReference type="Proteomes" id="UP000272492">
    <property type="component" value="Chromosome"/>
</dbReference>
<dbReference type="Pfam" id="PF02627">
    <property type="entry name" value="CMD"/>
    <property type="match status" value="1"/>
</dbReference>
<evidence type="ECO:0000313" key="3">
    <source>
        <dbReference type="Proteomes" id="UP000272492"/>
    </source>
</evidence>
<accession>A0ABN5U8Q4</accession>
<sequence>MPFVNVYYHENKLNKEEVKKIGECIHLSLIEHFNIPENDFFQMFLPYQQNHFLYNPYYLLERGEKRTNNMMYVSITCGPGRTIKQKSDLYQSISSKVSECSSIKSADIFITLNETSAENWSFGQGMAQLVKVKGSETMNESIEYCIQEKMREKAPAFAHYSEEILFEEVWRDDTLTLRERSLCTVSVLISLGNTEQLPFHLQLAKQNGIAEHEMIALITHMAFYVGWPKAVAVLNIVMNEMES</sequence>
<evidence type="ECO:0000313" key="2">
    <source>
        <dbReference type="EMBL" id="AZQ48103.1"/>
    </source>
</evidence>
<keyword evidence="3" id="KW-1185">Reference proteome</keyword>
<organism evidence="2 3">
    <name type="scientific">Bacillus albus</name>
    <dbReference type="NCBI Taxonomy" id="2026189"/>
    <lineage>
        <taxon>Bacteria</taxon>
        <taxon>Bacillati</taxon>
        <taxon>Bacillota</taxon>
        <taxon>Bacilli</taxon>
        <taxon>Bacillales</taxon>
        <taxon>Bacillaceae</taxon>
        <taxon>Bacillus</taxon>
        <taxon>Bacillus cereus group</taxon>
    </lineage>
</organism>
<dbReference type="InterPro" id="IPR003779">
    <property type="entry name" value="CMD-like"/>
</dbReference>
<feature type="domain" description="Carboxymuconolactone decarboxylase-like" evidence="1">
    <location>
        <begin position="155"/>
        <end position="236"/>
    </location>
</feature>
<dbReference type="EMBL" id="CP034548">
    <property type="protein sequence ID" value="AZQ48103.1"/>
    <property type="molecule type" value="Genomic_DNA"/>
</dbReference>
<gene>
    <name evidence="2" type="ORF">EJW27_17930</name>
</gene>
<dbReference type="SUPFAM" id="SSF69118">
    <property type="entry name" value="AhpD-like"/>
    <property type="match status" value="1"/>
</dbReference>
<name>A0ABN5U8Q4_9BACI</name>
<dbReference type="InterPro" id="IPR014347">
    <property type="entry name" value="Tautomerase/MIF_sf"/>
</dbReference>
<dbReference type="Gene3D" id="3.30.429.10">
    <property type="entry name" value="Macrophage Migration Inhibitory Factor"/>
    <property type="match status" value="1"/>
</dbReference>